<feature type="region of interest" description="Disordered" evidence="1">
    <location>
        <begin position="1"/>
        <end position="20"/>
    </location>
</feature>
<dbReference type="Gene3D" id="1.20.58.1290">
    <property type="entry name" value="CarD-like, C-terminal domain"/>
    <property type="match status" value="1"/>
</dbReference>
<dbReference type="Pfam" id="PF02559">
    <property type="entry name" value="CarD_TRCF_RID"/>
    <property type="match status" value="1"/>
</dbReference>
<dbReference type="Pfam" id="PF21095">
    <property type="entry name" value="CarD_C"/>
    <property type="match status" value="1"/>
</dbReference>
<dbReference type="SMART" id="SM01058">
    <property type="entry name" value="CarD_TRCF"/>
    <property type="match status" value="1"/>
</dbReference>
<dbReference type="InterPro" id="IPR048792">
    <property type="entry name" value="CarD_C"/>
</dbReference>
<evidence type="ECO:0000313" key="3">
    <source>
        <dbReference type="EMBL" id="TCZ63082.1"/>
    </source>
</evidence>
<comment type="caution">
    <text evidence="3">The sequence shown here is derived from an EMBL/GenBank/DDBJ whole genome shotgun (WGS) entry which is preliminary data.</text>
</comment>
<keyword evidence="4" id="KW-1185">Reference proteome</keyword>
<dbReference type="OrthoDB" id="9786074at2"/>
<accession>A0A4R4DNA9</accession>
<proteinExistence type="predicted"/>
<dbReference type="Proteomes" id="UP000295023">
    <property type="component" value="Unassembled WGS sequence"/>
</dbReference>
<dbReference type="EMBL" id="SKBM01000009">
    <property type="protein sequence ID" value="TCZ63082.1"/>
    <property type="molecule type" value="Genomic_DNA"/>
</dbReference>
<dbReference type="InterPro" id="IPR036101">
    <property type="entry name" value="CarD-like/TRCF_RID_sf"/>
</dbReference>
<dbReference type="AlphaFoldDB" id="A0A4R4DNA9"/>
<gene>
    <name evidence="3" type="ORF">EXY23_11885</name>
</gene>
<dbReference type="Gene3D" id="2.40.10.170">
    <property type="match status" value="1"/>
</dbReference>
<reference evidence="3 4" key="1">
    <citation type="submission" date="2019-03" db="EMBL/GenBank/DDBJ databases">
        <title>Paracraurococcus aquatilis NE82 genome sequence.</title>
        <authorList>
            <person name="Zhao Y."/>
            <person name="Du Z."/>
        </authorList>
    </citation>
    <scope>NUCLEOTIDE SEQUENCE [LARGE SCALE GENOMIC DNA]</scope>
    <source>
        <strain evidence="3 4">NE82</strain>
    </source>
</reference>
<organism evidence="3 4">
    <name type="scientific">Roseicella aquatilis</name>
    <dbReference type="NCBI Taxonomy" id="2527868"/>
    <lineage>
        <taxon>Bacteria</taxon>
        <taxon>Pseudomonadati</taxon>
        <taxon>Pseudomonadota</taxon>
        <taxon>Alphaproteobacteria</taxon>
        <taxon>Acetobacterales</taxon>
        <taxon>Roseomonadaceae</taxon>
        <taxon>Roseicella</taxon>
    </lineage>
</organism>
<dbReference type="InterPro" id="IPR003711">
    <property type="entry name" value="CarD-like/TRCF_RID"/>
</dbReference>
<dbReference type="GO" id="GO:0009303">
    <property type="term" value="P:rRNA transcription"/>
    <property type="evidence" value="ECO:0007669"/>
    <property type="project" value="TreeGrafter"/>
</dbReference>
<name>A0A4R4DNA9_9PROT</name>
<evidence type="ECO:0000313" key="4">
    <source>
        <dbReference type="Proteomes" id="UP000295023"/>
    </source>
</evidence>
<protein>
    <submittedName>
        <fullName evidence="3">CarD family transcriptional regulator</fullName>
    </submittedName>
</protein>
<feature type="domain" description="CarD-like/TRCF RNAP-interacting" evidence="2">
    <location>
        <begin position="20"/>
        <end position="130"/>
    </location>
</feature>
<dbReference type="PANTHER" id="PTHR38447">
    <property type="entry name" value="TRANSCRIPTION FACTOR YDEB-RELATED"/>
    <property type="match status" value="1"/>
</dbReference>
<dbReference type="SUPFAM" id="SSF141259">
    <property type="entry name" value="CarD-like"/>
    <property type="match status" value="1"/>
</dbReference>
<evidence type="ECO:0000259" key="2">
    <source>
        <dbReference type="SMART" id="SM01058"/>
    </source>
</evidence>
<evidence type="ECO:0000256" key="1">
    <source>
        <dbReference type="SAM" id="MobiDB-lite"/>
    </source>
</evidence>
<dbReference type="PANTHER" id="PTHR38447:SF1">
    <property type="entry name" value="RNA POLYMERASE-BINDING TRANSCRIPTION FACTOR CARD"/>
    <property type="match status" value="1"/>
</dbReference>
<dbReference type="InterPro" id="IPR052531">
    <property type="entry name" value="CarD-like_regulator"/>
</dbReference>
<dbReference type="InterPro" id="IPR042215">
    <property type="entry name" value="CarD-like_C"/>
</dbReference>
<sequence>MPRREGPFSPPPRQPAKPVEFKAGDHVVYPTHGVGTVQGIESMSAAGHTLQVIVVTFDENRMTLRVPVNKASSSGLRKLATDGAMKDALETLKGRARIKRTMWSRRAQEYEAKINSGDPVQIAEVVRDLHRNAGQPDQSFSERQIYEQALDRLAAELAAIDRTDKAAATEKLLQHLKQG</sequence>